<evidence type="ECO:0000313" key="3">
    <source>
        <dbReference type="EMBL" id="PWN89770.1"/>
    </source>
</evidence>
<dbReference type="GO" id="GO:0016881">
    <property type="term" value="F:acid-amino acid ligase activity"/>
    <property type="evidence" value="ECO:0007669"/>
    <property type="project" value="UniProtKB-ARBA"/>
</dbReference>
<dbReference type="InParanoid" id="A0A316YJP5"/>
<dbReference type="RefSeq" id="XP_025376968.1">
    <property type="nucleotide sequence ID" value="XM_025524425.1"/>
</dbReference>
<organism evidence="3 4">
    <name type="scientific">Acaromyces ingoldii</name>
    <dbReference type="NCBI Taxonomy" id="215250"/>
    <lineage>
        <taxon>Eukaryota</taxon>
        <taxon>Fungi</taxon>
        <taxon>Dikarya</taxon>
        <taxon>Basidiomycota</taxon>
        <taxon>Ustilaginomycotina</taxon>
        <taxon>Exobasidiomycetes</taxon>
        <taxon>Exobasidiales</taxon>
        <taxon>Cryptobasidiaceae</taxon>
        <taxon>Acaromyces</taxon>
    </lineage>
</organism>
<evidence type="ECO:0008006" key="5">
    <source>
        <dbReference type="Google" id="ProtNLM"/>
    </source>
</evidence>
<dbReference type="Pfam" id="PF04183">
    <property type="entry name" value="IucA_IucC"/>
    <property type="match status" value="1"/>
</dbReference>
<dbReference type="GO" id="GO:0019290">
    <property type="term" value="P:siderophore biosynthetic process"/>
    <property type="evidence" value="ECO:0007669"/>
    <property type="project" value="InterPro"/>
</dbReference>
<dbReference type="Gene3D" id="1.10.510.40">
    <property type="match status" value="1"/>
</dbReference>
<dbReference type="InterPro" id="IPR007310">
    <property type="entry name" value="Aerobactin_biosyn_IucA/IucC_N"/>
</dbReference>
<evidence type="ECO:0000313" key="4">
    <source>
        <dbReference type="Proteomes" id="UP000245768"/>
    </source>
</evidence>
<dbReference type="Proteomes" id="UP000245768">
    <property type="component" value="Unassembled WGS sequence"/>
</dbReference>
<keyword evidence="4" id="KW-1185">Reference proteome</keyword>
<dbReference type="InterPro" id="IPR037455">
    <property type="entry name" value="LucA/IucC-like"/>
</dbReference>
<evidence type="ECO:0000259" key="1">
    <source>
        <dbReference type="Pfam" id="PF04183"/>
    </source>
</evidence>
<gene>
    <name evidence="3" type="ORF">FA10DRAFT_293453</name>
</gene>
<name>A0A316YJP5_9BASI</name>
<feature type="domain" description="Aerobactin siderophore biosynthesis IucA/IucC N-terminal" evidence="1">
    <location>
        <begin position="285"/>
        <end position="388"/>
    </location>
</feature>
<evidence type="ECO:0000259" key="2">
    <source>
        <dbReference type="Pfam" id="PF06276"/>
    </source>
</evidence>
<dbReference type="InterPro" id="IPR022770">
    <property type="entry name" value="IucA/IucC-like_C"/>
</dbReference>
<sequence>MPASLLASYPRPASAAGQLTSTDLGSWNTSTRVLASLLSDGLVAATPAPASINGEAYLLIHGKQATPSTPAVWIGLSRAGQQRLADGGAALPAVFPGDFAPPVATTTYGDKGENGVTTYSPAALLSHLRPIIDNPTPIDDGCFKTICSELGNSAANGANWIDWYRTQKVLGLRSSMLEWEQALYTGHPTHPMHRSFSARDPVPNIAPERISSLMRHSISIISIPGFEVRVTGPCQQAMRPLLSHFGLDVKQPGVVIFPCVTMQIPVIKHYHPNMQVLYKDALVADTQSSLRTITIPFSDYDYKFALDVTVGSALRTISSRTVTILAELSSVLREILPDSTWLLSDVGGITGRSDEFDHSKHISCVIRENLHRRALQNNETLVVTGALQEVPPHSDECNAALVFGLDSEAKKMSWFNEYSEGIIEAFLGPVADYGVAFEAHAQNVLIRMDRSSGSIKGWASRDLGSIKIHTPTLAKSGYVLTSIPPGSLIPTENEEEAWRIIQFCLFHNHLNVFIYRLGVDRFAAWEMIRGKLDAFFARRSHQENSERLRAFLFAETIPQKAFMRMKFAQKAAQYEYTTVPNVLLERSPAGVALQRKKNALSNGIHLDGHVAVNGH</sequence>
<dbReference type="STRING" id="215250.A0A316YJP5"/>
<dbReference type="PANTHER" id="PTHR34384">
    <property type="entry name" value="L-2,3-DIAMINOPROPANOATE--CITRATE LIGASE"/>
    <property type="match status" value="1"/>
</dbReference>
<dbReference type="OrthoDB" id="2117718at2759"/>
<proteinExistence type="predicted"/>
<dbReference type="EMBL" id="KZ819636">
    <property type="protein sequence ID" value="PWN89770.1"/>
    <property type="molecule type" value="Genomic_DNA"/>
</dbReference>
<accession>A0A316YJP5</accession>
<reference evidence="3" key="1">
    <citation type="journal article" date="2018" name="Mol. Biol. Evol.">
        <title>Broad Genomic Sampling Reveals a Smut Pathogenic Ancestry of the Fungal Clade Ustilaginomycotina.</title>
        <authorList>
            <person name="Kijpornyongpan T."/>
            <person name="Mondo S.J."/>
            <person name="Barry K."/>
            <person name="Sandor L."/>
            <person name="Lee J."/>
            <person name="Lipzen A."/>
            <person name="Pangilinan J."/>
            <person name="LaButti K."/>
            <person name="Hainaut M."/>
            <person name="Henrissat B."/>
            <person name="Grigoriev I.V."/>
            <person name="Spatafora J.W."/>
            <person name="Aime M.C."/>
        </authorList>
    </citation>
    <scope>NUCLEOTIDE SEQUENCE [LARGE SCALE GENOMIC DNA]</scope>
    <source>
        <strain evidence="3">MCA 4198</strain>
    </source>
</reference>
<dbReference type="AlphaFoldDB" id="A0A316YJP5"/>
<dbReference type="GeneID" id="37046341"/>
<dbReference type="PANTHER" id="PTHR34384:SF5">
    <property type="entry name" value="L-2,3-DIAMINOPROPANOATE--CITRATE LIGASE"/>
    <property type="match status" value="1"/>
</dbReference>
<dbReference type="Pfam" id="PF06276">
    <property type="entry name" value="FhuF"/>
    <property type="match status" value="1"/>
</dbReference>
<protein>
    <recommendedName>
        <fullName evidence="5">Siderophore synthetase component</fullName>
    </recommendedName>
</protein>
<feature type="domain" description="Aerobactin siderophore biosynthesis IucA/IucC-like C-terminal" evidence="2">
    <location>
        <begin position="413"/>
        <end position="572"/>
    </location>
</feature>